<accession>A0A166A5N8</accession>
<evidence type="ECO:0008006" key="3">
    <source>
        <dbReference type="Google" id="ProtNLM"/>
    </source>
</evidence>
<dbReference type="Proteomes" id="UP000076798">
    <property type="component" value="Unassembled WGS sequence"/>
</dbReference>
<evidence type="ECO:0000313" key="1">
    <source>
        <dbReference type="EMBL" id="KZT34982.1"/>
    </source>
</evidence>
<reference evidence="1 2" key="1">
    <citation type="journal article" date="2016" name="Mol. Biol. Evol.">
        <title>Comparative Genomics of Early-Diverging Mushroom-Forming Fungi Provides Insights into the Origins of Lignocellulose Decay Capabilities.</title>
        <authorList>
            <person name="Nagy L.G."/>
            <person name="Riley R."/>
            <person name="Tritt A."/>
            <person name="Adam C."/>
            <person name="Daum C."/>
            <person name="Floudas D."/>
            <person name="Sun H."/>
            <person name="Yadav J.S."/>
            <person name="Pangilinan J."/>
            <person name="Larsson K.H."/>
            <person name="Matsuura K."/>
            <person name="Barry K."/>
            <person name="Labutti K."/>
            <person name="Kuo R."/>
            <person name="Ohm R.A."/>
            <person name="Bhattacharya S.S."/>
            <person name="Shirouzu T."/>
            <person name="Yoshinaga Y."/>
            <person name="Martin F.M."/>
            <person name="Grigoriev I.V."/>
            <person name="Hibbett D.S."/>
        </authorList>
    </citation>
    <scope>NUCLEOTIDE SEQUENCE [LARGE SCALE GENOMIC DNA]</scope>
    <source>
        <strain evidence="1 2">HHB10207 ss-3</strain>
    </source>
</reference>
<organism evidence="1 2">
    <name type="scientific">Sistotremastrum suecicum HHB10207 ss-3</name>
    <dbReference type="NCBI Taxonomy" id="1314776"/>
    <lineage>
        <taxon>Eukaryota</taxon>
        <taxon>Fungi</taxon>
        <taxon>Dikarya</taxon>
        <taxon>Basidiomycota</taxon>
        <taxon>Agaricomycotina</taxon>
        <taxon>Agaricomycetes</taxon>
        <taxon>Sistotremastrales</taxon>
        <taxon>Sistotremastraceae</taxon>
        <taxon>Sistotremastrum</taxon>
    </lineage>
</organism>
<protein>
    <recommendedName>
        <fullName evidence="3">F-box domain-containing protein</fullName>
    </recommendedName>
</protein>
<name>A0A166A5N8_9AGAM</name>
<proteinExistence type="predicted"/>
<sequence>MAEEEARIPVELYQEILEWSTLEAIVNLSQTTYAFRQLILSNTGTQFLVKACRRDPVPLPTGTSLDNPPSNLYTLCVHSVRVQKRLAKADVATALQPQKITTIPLPSANIYDPDEHDIFVFRDILLVAPSTSPNMLMIVDISAARFVEVELHDDIHNFSCQMADDNSEFVAAMTCKDDDGVHLFWYSYSVLDSRFGEEIESFWMGLPPTLNVSEILIQGCLIFVSGVADFVIFDFTNQTGLHVQIDNIGVILRMSIHPTYDQLMIEYRHGRQEEPARLMVFPLPSSMPELSPDELDPIWQTCLINPPENALRLVPTPHPNSEAPEIASLGKLIVSFRPRKRAGAEVLQIFQFRDNEIESLLVFPKVWLSARAQIQSATPPGLEIVDHRGIHQWGRYSDAIIGRAPDYSDNLYVLLTDKDFTMHWVRLNLGNAESAMQVEYSLWGFDHSLGRLFLRIGDQLCVIDY</sequence>
<evidence type="ECO:0000313" key="2">
    <source>
        <dbReference type="Proteomes" id="UP000076798"/>
    </source>
</evidence>
<gene>
    <name evidence="1" type="ORF">SISSUDRAFT_1052104</name>
</gene>
<dbReference type="AlphaFoldDB" id="A0A166A5N8"/>
<dbReference type="EMBL" id="KV428158">
    <property type="protein sequence ID" value="KZT34982.1"/>
    <property type="molecule type" value="Genomic_DNA"/>
</dbReference>
<keyword evidence="2" id="KW-1185">Reference proteome</keyword>